<reference evidence="13 14" key="1">
    <citation type="submission" date="2014-03" db="EMBL/GenBank/DDBJ databases">
        <title>Genomics of Bifidobacteria.</title>
        <authorList>
            <person name="Ventura M."/>
            <person name="Milani C."/>
            <person name="Lugli G.A."/>
        </authorList>
    </citation>
    <scope>NUCLEOTIDE SEQUENCE [LARGE SCALE GENOMIC DNA]</scope>
    <source>
        <strain evidence="13 14">DSM 22766</strain>
    </source>
</reference>
<keyword evidence="6" id="KW-0413">Isomerase</keyword>
<feature type="domain" description="UvrD-like helicase ATP-binding" evidence="11">
    <location>
        <begin position="18"/>
        <end position="304"/>
    </location>
</feature>
<evidence type="ECO:0000256" key="4">
    <source>
        <dbReference type="ARBA" id="ARBA00022806"/>
    </source>
</evidence>
<comment type="catalytic activity">
    <reaction evidence="7">
        <text>Couples ATP hydrolysis with the unwinding of duplex DNA by translocating in the 3'-5' direction.</text>
        <dbReference type="EC" id="5.6.2.4"/>
    </reaction>
</comment>
<evidence type="ECO:0000256" key="9">
    <source>
        <dbReference type="ARBA" id="ARBA00048988"/>
    </source>
</evidence>
<dbReference type="OrthoDB" id="9806690at2"/>
<sequence length="509" mass="55518">MGHNGGVNERQQAERILDGLDEEQTRAARAVDGPVRIIAGAGAGKTRTITRRIAYACASGAWDPRRTLAVTFSVKAAEELRGRLRGLGAPDGIRAATFHSAALHQLNRAWADISGDHFPQLVPDLRPFMSTAYQRVTGRPDPDPVELRDLLEEASWGKVSLVAPDDYARVCAAVGRVPPAGLEPARMADVMDAFETEKANHGAMDFNDILLMCCHVMEEFDEVAERIRRGVGWLTVDEYQDVSPLQHQLLDLWLGQGRSVCVVGDPAQTIYSFAGASSYYLMDFDHEFAPVSADVELGVDYRSTPQVVGMANKVLAASPERGNYLRLTAAKESGPKVAMTRYRSDEDEAQGVVRRIQHLVSRGAKPGQCAVLTRINAQQAVIRVALKHAGINYRVRADSGWQRSSTAAELAQLDDDELVKVLRGEGPGEVTISTIHAAKGLEFDHIFLVGCSEGLIPFGSPQAGPELEEERRLMYVAVTRAGRTLHLSFAERKEAQGGGGRSPSRFLRA</sequence>
<dbReference type="Gene3D" id="3.40.50.300">
    <property type="entry name" value="P-loop containing nucleotide triphosphate hydrolases"/>
    <property type="match status" value="3"/>
</dbReference>
<proteinExistence type="inferred from homology"/>
<evidence type="ECO:0000256" key="5">
    <source>
        <dbReference type="ARBA" id="ARBA00022840"/>
    </source>
</evidence>
<keyword evidence="2 10" id="KW-0547">Nucleotide-binding</keyword>
<dbReference type="PANTHER" id="PTHR11070:SF69">
    <property type="entry name" value="ATP-DEPENDENT DNA HELICASE UVRD2"/>
    <property type="match status" value="1"/>
</dbReference>
<gene>
    <name evidence="13" type="ORF">BACT_0427</name>
</gene>
<keyword evidence="5 10" id="KW-0067">ATP-binding</keyword>
<keyword evidence="3 10" id="KW-0378">Hydrolase</keyword>
<dbReference type="PANTHER" id="PTHR11070">
    <property type="entry name" value="UVRD / RECB / PCRA DNA HELICASE FAMILY MEMBER"/>
    <property type="match status" value="1"/>
</dbReference>
<dbReference type="Proteomes" id="UP000029015">
    <property type="component" value="Unassembled WGS sequence"/>
</dbReference>
<evidence type="ECO:0000259" key="12">
    <source>
        <dbReference type="PROSITE" id="PS51217"/>
    </source>
</evidence>
<accession>A0A086YZM7</accession>
<comment type="caution">
    <text evidence="13">The sequence shown here is derived from an EMBL/GenBank/DDBJ whole genome shotgun (WGS) entry which is preliminary data.</text>
</comment>
<dbReference type="AlphaFoldDB" id="A0A086YZM7"/>
<dbReference type="CDD" id="cd18807">
    <property type="entry name" value="SF1_C_UvrD"/>
    <property type="match status" value="1"/>
</dbReference>
<dbReference type="GO" id="GO:0000725">
    <property type="term" value="P:recombinational repair"/>
    <property type="evidence" value="ECO:0007669"/>
    <property type="project" value="TreeGrafter"/>
</dbReference>
<evidence type="ECO:0000313" key="13">
    <source>
        <dbReference type="EMBL" id="KFI39727.1"/>
    </source>
</evidence>
<dbReference type="InterPro" id="IPR013986">
    <property type="entry name" value="DExx_box_DNA_helicase_dom_sf"/>
</dbReference>
<evidence type="ECO:0000256" key="10">
    <source>
        <dbReference type="PROSITE-ProRule" id="PRU00560"/>
    </source>
</evidence>
<keyword evidence="14" id="KW-1185">Reference proteome</keyword>
<evidence type="ECO:0000256" key="8">
    <source>
        <dbReference type="ARBA" id="ARBA00034808"/>
    </source>
</evidence>
<dbReference type="KEGG" id="bact:AB656_00750"/>
<comment type="similarity">
    <text evidence="1">Belongs to the helicase family. UvrD subfamily.</text>
</comment>
<organism evidence="13 14">
    <name type="scientific">Bifidobacterium actinocoloniiforme DSM 22766</name>
    <dbReference type="NCBI Taxonomy" id="1437605"/>
    <lineage>
        <taxon>Bacteria</taxon>
        <taxon>Bacillati</taxon>
        <taxon>Actinomycetota</taxon>
        <taxon>Actinomycetes</taxon>
        <taxon>Bifidobacteriales</taxon>
        <taxon>Bifidobacteriaceae</taxon>
        <taxon>Bifidobacterium</taxon>
    </lineage>
</organism>
<protein>
    <recommendedName>
        <fullName evidence="8">DNA 3'-5' helicase</fullName>
        <ecNumber evidence="8">5.6.2.4</ecNumber>
    </recommendedName>
</protein>
<dbReference type="InterPro" id="IPR027417">
    <property type="entry name" value="P-loop_NTPase"/>
</dbReference>
<dbReference type="GO" id="GO:0043138">
    <property type="term" value="F:3'-5' DNA helicase activity"/>
    <property type="evidence" value="ECO:0007669"/>
    <property type="project" value="UniProtKB-EC"/>
</dbReference>
<dbReference type="eggNOG" id="COG0210">
    <property type="taxonomic scope" value="Bacteria"/>
</dbReference>
<feature type="binding site" evidence="10">
    <location>
        <begin position="39"/>
        <end position="46"/>
    </location>
    <ligand>
        <name>ATP</name>
        <dbReference type="ChEBI" id="CHEBI:30616"/>
    </ligand>
</feature>
<dbReference type="GO" id="GO:0003677">
    <property type="term" value="F:DNA binding"/>
    <property type="evidence" value="ECO:0007669"/>
    <property type="project" value="UniProtKB-KW"/>
</dbReference>
<evidence type="ECO:0000256" key="2">
    <source>
        <dbReference type="ARBA" id="ARBA00022741"/>
    </source>
</evidence>
<dbReference type="InterPro" id="IPR000212">
    <property type="entry name" value="DNA_helicase_UvrD/REP"/>
</dbReference>
<dbReference type="InterPro" id="IPR014017">
    <property type="entry name" value="DNA_helicase_UvrD-like_C"/>
</dbReference>
<dbReference type="SUPFAM" id="SSF52540">
    <property type="entry name" value="P-loop containing nucleoside triphosphate hydrolases"/>
    <property type="match status" value="1"/>
</dbReference>
<dbReference type="EMBL" id="JGYK01000001">
    <property type="protein sequence ID" value="KFI39727.1"/>
    <property type="molecule type" value="Genomic_DNA"/>
</dbReference>
<evidence type="ECO:0000256" key="6">
    <source>
        <dbReference type="ARBA" id="ARBA00023235"/>
    </source>
</evidence>
<comment type="catalytic activity">
    <reaction evidence="9">
        <text>ATP + H2O = ADP + phosphate + H(+)</text>
        <dbReference type="Rhea" id="RHEA:13065"/>
        <dbReference type="ChEBI" id="CHEBI:15377"/>
        <dbReference type="ChEBI" id="CHEBI:15378"/>
        <dbReference type="ChEBI" id="CHEBI:30616"/>
        <dbReference type="ChEBI" id="CHEBI:43474"/>
        <dbReference type="ChEBI" id="CHEBI:456216"/>
        <dbReference type="EC" id="5.6.2.4"/>
    </reaction>
</comment>
<dbReference type="Pfam" id="PF13361">
    <property type="entry name" value="UvrD_C"/>
    <property type="match status" value="2"/>
</dbReference>
<dbReference type="Gene3D" id="1.10.10.160">
    <property type="match status" value="1"/>
</dbReference>
<dbReference type="PROSITE" id="PS51198">
    <property type="entry name" value="UVRD_HELICASE_ATP_BIND"/>
    <property type="match status" value="1"/>
</dbReference>
<evidence type="ECO:0000256" key="1">
    <source>
        <dbReference type="ARBA" id="ARBA00009922"/>
    </source>
</evidence>
<keyword evidence="4 10" id="KW-0347">Helicase</keyword>
<dbReference type="CDD" id="cd17932">
    <property type="entry name" value="DEXQc_UvrD"/>
    <property type="match status" value="1"/>
</dbReference>
<dbReference type="InterPro" id="IPR014016">
    <property type="entry name" value="UvrD-like_ATP-bd"/>
</dbReference>
<evidence type="ECO:0000313" key="14">
    <source>
        <dbReference type="Proteomes" id="UP000029015"/>
    </source>
</evidence>
<dbReference type="RefSeq" id="WP_051905209.1">
    <property type="nucleotide sequence ID" value="NZ_CP011786.1"/>
</dbReference>
<dbReference type="PROSITE" id="PS51217">
    <property type="entry name" value="UVRD_HELICASE_CTER"/>
    <property type="match status" value="1"/>
</dbReference>
<evidence type="ECO:0000256" key="7">
    <source>
        <dbReference type="ARBA" id="ARBA00034617"/>
    </source>
</evidence>
<name>A0A086YZM7_9BIFI</name>
<evidence type="ECO:0000259" key="11">
    <source>
        <dbReference type="PROSITE" id="PS51198"/>
    </source>
</evidence>
<dbReference type="STRING" id="1437605.AB656_00750"/>
<dbReference type="GO" id="GO:0016887">
    <property type="term" value="F:ATP hydrolysis activity"/>
    <property type="evidence" value="ECO:0007669"/>
    <property type="project" value="RHEA"/>
</dbReference>
<dbReference type="Pfam" id="PF00580">
    <property type="entry name" value="UvrD-helicase"/>
    <property type="match status" value="1"/>
</dbReference>
<evidence type="ECO:0000256" key="3">
    <source>
        <dbReference type="ARBA" id="ARBA00022801"/>
    </source>
</evidence>
<dbReference type="EC" id="5.6.2.4" evidence="8"/>
<dbReference type="GO" id="GO:0005524">
    <property type="term" value="F:ATP binding"/>
    <property type="evidence" value="ECO:0007669"/>
    <property type="project" value="UniProtKB-UniRule"/>
</dbReference>
<feature type="domain" description="UvrD-like helicase C-terminal" evidence="12">
    <location>
        <begin position="305"/>
        <end position="509"/>
    </location>
</feature>
<dbReference type="PATRIC" id="fig|1437605.7.peg.152"/>